<keyword evidence="11" id="KW-1185">Reference proteome</keyword>
<keyword evidence="5" id="KW-0539">Nucleus</keyword>
<dbReference type="CDD" id="cd00167">
    <property type="entry name" value="SANT"/>
    <property type="match status" value="1"/>
</dbReference>
<dbReference type="PROSITE" id="PS51293">
    <property type="entry name" value="SANT"/>
    <property type="match status" value="1"/>
</dbReference>
<evidence type="ECO:0000256" key="2">
    <source>
        <dbReference type="ARBA" id="ARBA00023015"/>
    </source>
</evidence>
<evidence type="ECO:0000256" key="6">
    <source>
        <dbReference type="SAM" id="MobiDB-lite"/>
    </source>
</evidence>
<feature type="compositionally biased region" description="Polar residues" evidence="6">
    <location>
        <begin position="399"/>
        <end position="414"/>
    </location>
</feature>
<dbReference type="EMBL" id="JAXQNO010000019">
    <property type="protein sequence ID" value="KAK4774947.1"/>
    <property type="molecule type" value="Genomic_DNA"/>
</dbReference>
<feature type="domain" description="HTH myb-type" evidence="9">
    <location>
        <begin position="40"/>
        <end position="94"/>
    </location>
</feature>
<feature type="region of interest" description="Disordered" evidence="6">
    <location>
        <begin position="104"/>
        <end position="125"/>
    </location>
</feature>
<reference evidence="10 11" key="1">
    <citation type="journal article" date="2023" name="Hortic Res">
        <title>Pangenome of water caltrop reveals structural variations and asymmetric subgenome divergence after allopolyploidization.</title>
        <authorList>
            <person name="Zhang X."/>
            <person name="Chen Y."/>
            <person name="Wang L."/>
            <person name="Yuan Y."/>
            <person name="Fang M."/>
            <person name="Shi L."/>
            <person name="Lu R."/>
            <person name="Comes H.P."/>
            <person name="Ma Y."/>
            <person name="Chen Y."/>
            <person name="Huang G."/>
            <person name="Zhou Y."/>
            <person name="Zheng Z."/>
            <person name="Qiu Y."/>
        </authorList>
    </citation>
    <scope>NUCLEOTIDE SEQUENCE [LARGE SCALE GENOMIC DNA]</scope>
    <source>
        <strain evidence="10">F231</strain>
    </source>
</reference>
<organism evidence="10 11">
    <name type="scientific">Trapa natans</name>
    <name type="common">Water chestnut</name>
    <dbReference type="NCBI Taxonomy" id="22666"/>
    <lineage>
        <taxon>Eukaryota</taxon>
        <taxon>Viridiplantae</taxon>
        <taxon>Streptophyta</taxon>
        <taxon>Embryophyta</taxon>
        <taxon>Tracheophyta</taxon>
        <taxon>Spermatophyta</taxon>
        <taxon>Magnoliopsida</taxon>
        <taxon>eudicotyledons</taxon>
        <taxon>Gunneridae</taxon>
        <taxon>Pentapetalae</taxon>
        <taxon>rosids</taxon>
        <taxon>malvids</taxon>
        <taxon>Myrtales</taxon>
        <taxon>Lythraceae</taxon>
        <taxon>Trapa</taxon>
    </lineage>
</organism>
<comment type="caution">
    <text evidence="10">The sequence shown here is derived from an EMBL/GenBank/DDBJ whole genome shotgun (WGS) entry which is preliminary data.</text>
</comment>
<protein>
    <submittedName>
        <fullName evidence="10">Uncharacterized protein</fullName>
    </submittedName>
</protein>
<dbReference type="PROSITE" id="PS50090">
    <property type="entry name" value="MYB_LIKE"/>
    <property type="match status" value="1"/>
</dbReference>
<dbReference type="Pfam" id="PF00249">
    <property type="entry name" value="Myb_DNA-binding"/>
    <property type="match status" value="1"/>
</dbReference>
<dbReference type="AlphaFoldDB" id="A0AAN7QQM3"/>
<dbReference type="InterPro" id="IPR001005">
    <property type="entry name" value="SANT/Myb"/>
</dbReference>
<keyword evidence="3" id="KW-0238">DNA-binding</keyword>
<dbReference type="InterPro" id="IPR017930">
    <property type="entry name" value="Myb_dom"/>
</dbReference>
<dbReference type="SMART" id="SM00717">
    <property type="entry name" value="SANT"/>
    <property type="match status" value="1"/>
</dbReference>
<feature type="domain" description="SANT" evidence="8">
    <location>
        <begin position="43"/>
        <end position="94"/>
    </location>
</feature>
<evidence type="ECO:0000313" key="11">
    <source>
        <dbReference type="Proteomes" id="UP001346149"/>
    </source>
</evidence>
<evidence type="ECO:0000256" key="4">
    <source>
        <dbReference type="ARBA" id="ARBA00023163"/>
    </source>
</evidence>
<evidence type="ECO:0000259" key="8">
    <source>
        <dbReference type="PROSITE" id="PS51293"/>
    </source>
</evidence>
<dbReference type="InterPro" id="IPR017884">
    <property type="entry name" value="SANT_dom"/>
</dbReference>
<evidence type="ECO:0000256" key="1">
    <source>
        <dbReference type="ARBA" id="ARBA00004123"/>
    </source>
</evidence>
<evidence type="ECO:0000259" key="9">
    <source>
        <dbReference type="PROSITE" id="PS51294"/>
    </source>
</evidence>
<dbReference type="PROSITE" id="PS51294">
    <property type="entry name" value="HTH_MYB"/>
    <property type="match status" value="1"/>
</dbReference>
<dbReference type="GO" id="GO:0003677">
    <property type="term" value="F:DNA binding"/>
    <property type="evidence" value="ECO:0007669"/>
    <property type="project" value="UniProtKB-KW"/>
</dbReference>
<dbReference type="InterPro" id="IPR009057">
    <property type="entry name" value="Homeodomain-like_sf"/>
</dbReference>
<proteinExistence type="predicted"/>
<dbReference type="FunFam" id="1.10.10.60:FF:000023">
    <property type="entry name" value="protein REVEILLE 6 isoform X1"/>
    <property type="match status" value="1"/>
</dbReference>
<dbReference type="SUPFAM" id="SSF46689">
    <property type="entry name" value="Homeodomain-like"/>
    <property type="match status" value="1"/>
</dbReference>
<keyword evidence="2" id="KW-0805">Transcription regulation</keyword>
<feature type="compositionally biased region" description="Basic residues" evidence="6">
    <location>
        <begin position="114"/>
        <end position="124"/>
    </location>
</feature>
<dbReference type="PANTHER" id="PTHR12802">
    <property type="entry name" value="SWI/SNF COMPLEX-RELATED"/>
    <property type="match status" value="1"/>
</dbReference>
<name>A0AAN7QQM3_TRANT</name>
<dbReference type="NCBIfam" id="TIGR01557">
    <property type="entry name" value="myb_SHAQKYF"/>
    <property type="match status" value="1"/>
</dbReference>
<evidence type="ECO:0000313" key="10">
    <source>
        <dbReference type="EMBL" id="KAK4774947.1"/>
    </source>
</evidence>
<comment type="subcellular location">
    <subcellularLocation>
        <location evidence="1">Nucleus</location>
    </subcellularLocation>
</comment>
<evidence type="ECO:0000256" key="5">
    <source>
        <dbReference type="ARBA" id="ARBA00023242"/>
    </source>
</evidence>
<dbReference type="Gene3D" id="1.10.10.60">
    <property type="entry name" value="Homeodomain-like"/>
    <property type="match status" value="1"/>
</dbReference>
<feature type="domain" description="Myb-like" evidence="7">
    <location>
        <begin position="40"/>
        <end position="90"/>
    </location>
</feature>
<evidence type="ECO:0000259" key="7">
    <source>
        <dbReference type="PROSITE" id="PS50090"/>
    </source>
</evidence>
<dbReference type="GO" id="GO:0010468">
    <property type="term" value="P:regulation of gene expression"/>
    <property type="evidence" value="ECO:0007669"/>
    <property type="project" value="UniProtKB-ARBA"/>
</dbReference>
<dbReference type="PANTHER" id="PTHR12802:SF175">
    <property type="entry name" value="PROTEIN REVEILLE 2"/>
    <property type="match status" value="1"/>
</dbReference>
<keyword evidence="4" id="KW-0804">Transcription</keyword>
<gene>
    <name evidence="10" type="ORF">SAY86_009882</name>
</gene>
<dbReference type="Proteomes" id="UP001346149">
    <property type="component" value="Unassembled WGS sequence"/>
</dbReference>
<feature type="region of interest" description="Disordered" evidence="6">
    <location>
        <begin position="393"/>
        <end position="414"/>
    </location>
</feature>
<dbReference type="GO" id="GO:0005634">
    <property type="term" value="C:nucleus"/>
    <property type="evidence" value="ECO:0007669"/>
    <property type="project" value="UniProtKB-SubCell"/>
</dbReference>
<accession>A0AAN7QQM3</accession>
<evidence type="ECO:0000256" key="3">
    <source>
        <dbReference type="ARBA" id="ARBA00023125"/>
    </source>
</evidence>
<sequence length="414" mass="45737">MAAEDQNEGATTSTAYYMYQTKDVCSFANDTAPKIRKPYAITKQREKWTEEEHQRFLEAIKLYGRGWRQIEEHVGTKTAVQIRSHAQKFFSKVARGVNGNPDASVSVVEIPPPRPKRKPAHPYPRKSIDVKVTSYSYQSEGSPSPILSSVDKETGSPTSVFSSIYSEVQQSGSCSLTSCTSDQPCISLMATEKLSKVHVGVEFGDGCLRSTRRKLPSTVCDSKPKNSGSTNVSPTAIKLFGRTVRVAELEKPMPQDACRVKENLRIEDHNKHDESAPLIENQDTQLSLGKIYSAPIPYVSAQSSPNCSSQHWLQCQYPPFIYLVPCNPPPGQGATVEKEKSCSGSNLMSSANEVQSGERSVVDSIDSKCENIIFESRKDQRGFVPYNKRCASENEVKSTETATPSTHQAQIARV</sequence>
<dbReference type="InterPro" id="IPR006447">
    <property type="entry name" value="Myb_dom_plants"/>
</dbReference>